<protein>
    <submittedName>
        <fullName evidence="1">Uncharacterized protein</fullName>
    </submittedName>
</protein>
<dbReference type="PROSITE" id="PS51257">
    <property type="entry name" value="PROKAR_LIPOPROTEIN"/>
    <property type="match status" value="1"/>
</dbReference>
<accession>A0A660SDQ1</accession>
<name>A0A660SDQ1_UNCW3</name>
<evidence type="ECO:0000313" key="1">
    <source>
        <dbReference type="EMBL" id="RKX68316.1"/>
    </source>
</evidence>
<dbReference type="EMBL" id="QNBE01000177">
    <property type="protein sequence ID" value="RKX68316.1"/>
    <property type="molecule type" value="Genomic_DNA"/>
</dbReference>
<comment type="caution">
    <text evidence="1">The sequence shown here is derived from an EMBL/GenBank/DDBJ whole genome shotgun (WGS) entry which is preliminary data.</text>
</comment>
<gene>
    <name evidence="1" type="ORF">DRP53_10975</name>
</gene>
<sequence length="61" mass="6776">MIRKLGIGTQVIQHTLIGCGMTLLRGITRAEQSILPMGIMEIEIVLEMNIRIQRGASMLIL</sequence>
<organism evidence="1 2">
    <name type="scientific">candidate division WOR-3 bacterium</name>
    <dbReference type="NCBI Taxonomy" id="2052148"/>
    <lineage>
        <taxon>Bacteria</taxon>
        <taxon>Bacteria division WOR-3</taxon>
    </lineage>
</organism>
<dbReference type="Proteomes" id="UP000268469">
    <property type="component" value="Unassembled WGS sequence"/>
</dbReference>
<dbReference type="AlphaFoldDB" id="A0A660SDQ1"/>
<proteinExistence type="predicted"/>
<reference evidence="1 2" key="1">
    <citation type="submission" date="2018-06" db="EMBL/GenBank/DDBJ databases">
        <title>Extensive metabolic versatility and redundancy in microbially diverse, dynamic hydrothermal sediments.</title>
        <authorList>
            <person name="Dombrowski N."/>
            <person name="Teske A."/>
            <person name="Baker B.J."/>
        </authorList>
    </citation>
    <scope>NUCLEOTIDE SEQUENCE [LARGE SCALE GENOMIC DNA]</scope>
    <source>
        <strain evidence="1">B36_G15</strain>
    </source>
</reference>
<evidence type="ECO:0000313" key="2">
    <source>
        <dbReference type="Proteomes" id="UP000268469"/>
    </source>
</evidence>